<gene>
    <name evidence="2" type="ORF">JOB18_012962</name>
</gene>
<evidence type="ECO:0000313" key="3">
    <source>
        <dbReference type="Proteomes" id="UP000693946"/>
    </source>
</evidence>
<dbReference type="Proteomes" id="UP000693946">
    <property type="component" value="Unassembled WGS sequence"/>
</dbReference>
<evidence type="ECO:0000256" key="1">
    <source>
        <dbReference type="SAM" id="MobiDB-lite"/>
    </source>
</evidence>
<dbReference type="PANTHER" id="PTHR33198">
    <property type="entry name" value="ANK_REP_REGION DOMAIN-CONTAINING PROTEIN-RELATED"/>
    <property type="match status" value="1"/>
</dbReference>
<reference evidence="2 3" key="1">
    <citation type="journal article" date="2021" name="Sci. Rep.">
        <title>Chromosome anchoring in Senegalese sole (Solea senegalensis) reveals sex-associated markers and genome rearrangements in flatfish.</title>
        <authorList>
            <person name="Guerrero-Cozar I."/>
            <person name="Gomez-Garrido J."/>
            <person name="Berbel C."/>
            <person name="Martinez-Blanch J.F."/>
            <person name="Alioto T."/>
            <person name="Claros M.G."/>
            <person name="Gagnaire P.A."/>
            <person name="Manchado M."/>
        </authorList>
    </citation>
    <scope>NUCLEOTIDE SEQUENCE [LARGE SCALE GENOMIC DNA]</scope>
    <source>
        <strain evidence="2">Sse05_10M</strain>
    </source>
</reference>
<protein>
    <submittedName>
        <fullName evidence="2">Uncharacterized protein</fullName>
    </submittedName>
</protein>
<feature type="region of interest" description="Disordered" evidence="1">
    <location>
        <begin position="138"/>
        <end position="242"/>
    </location>
</feature>
<sequence length="242" mass="27907">MGFTVKRVLSSENSVETRGKKNHTLLMDLCALLKPPKLKLAELIGLMRTHFVPKTNFIAERYKFNSRNQREDEYMACLRKLAATCKFGTFLDDALRDRFVCGVKSEELCDHMLNATHTKDLTLAGAYEMGLAHEVTKQNAQQWSHKSRHQRQKEKRTQSHVTDALAEDMRQTNAVLRRRNAGHVRRKDTSSRKADQMNQASGRYGQKILGKKSVKRRRERPAPLTDNLRTSLHRRSNPLSHL</sequence>
<dbReference type="PANTHER" id="PTHR33198:SF19">
    <property type="entry name" value="CCHC-TYPE DOMAIN-CONTAINING PROTEIN"/>
    <property type="match status" value="1"/>
</dbReference>
<dbReference type="AlphaFoldDB" id="A0AAV6PHN6"/>
<evidence type="ECO:0000313" key="2">
    <source>
        <dbReference type="EMBL" id="KAG7463356.1"/>
    </source>
</evidence>
<proteinExistence type="predicted"/>
<comment type="caution">
    <text evidence="2">The sequence shown here is derived from an EMBL/GenBank/DDBJ whole genome shotgun (WGS) entry which is preliminary data.</text>
</comment>
<feature type="compositionally biased region" description="Basic residues" evidence="1">
    <location>
        <begin position="176"/>
        <end position="186"/>
    </location>
</feature>
<feature type="compositionally biased region" description="Basic residues" evidence="1">
    <location>
        <begin position="209"/>
        <end position="219"/>
    </location>
</feature>
<keyword evidence="3" id="KW-1185">Reference proteome</keyword>
<dbReference type="EMBL" id="JAGKHQ010000866">
    <property type="protein sequence ID" value="KAG7463356.1"/>
    <property type="molecule type" value="Genomic_DNA"/>
</dbReference>
<accession>A0AAV6PHN6</accession>
<feature type="compositionally biased region" description="Basic residues" evidence="1">
    <location>
        <begin position="145"/>
        <end position="154"/>
    </location>
</feature>
<organism evidence="2 3">
    <name type="scientific">Solea senegalensis</name>
    <name type="common">Senegalese sole</name>
    <dbReference type="NCBI Taxonomy" id="28829"/>
    <lineage>
        <taxon>Eukaryota</taxon>
        <taxon>Metazoa</taxon>
        <taxon>Chordata</taxon>
        <taxon>Craniata</taxon>
        <taxon>Vertebrata</taxon>
        <taxon>Euteleostomi</taxon>
        <taxon>Actinopterygii</taxon>
        <taxon>Neopterygii</taxon>
        <taxon>Teleostei</taxon>
        <taxon>Neoteleostei</taxon>
        <taxon>Acanthomorphata</taxon>
        <taxon>Carangaria</taxon>
        <taxon>Pleuronectiformes</taxon>
        <taxon>Pleuronectoidei</taxon>
        <taxon>Soleidae</taxon>
        <taxon>Solea</taxon>
    </lineage>
</organism>
<name>A0AAV6PHN6_SOLSE</name>